<dbReference type="CDD" id="cd00090">
    <property type="entry name" value="HTH_ARSR"/>
    <property type="match status" value="1"/>
</dbReference>
<dbReference type="SUPFAM" id="SSF46785">
    <property type="entry name" value="Winged helix' DNA-binding domain"/>
    <property type="match status" value="1"/>
</dbReference>
<evidence type="ECO:0000313" key="2">
    <source>
        <dbReference type="Proteomes" id="UP000515512"/>
    </source>
</evidence>
<gene>
    <name evidence="1" type="ORF">H0264_01990</name>
</gene>
<evidence type="ECO:0000313" key="1">
    <source>
        <dbReference type="EMBL" id="QLY31186.1"/>
    </source>
</evidence>
<dbReference type="AlphaFoldDB" id="A0A7D6Z2G8"/>
<dbReference type="InterPro" id="IPR011991">
    <property type="entry name" value="ArsR-like_HTH"/>
</dbReference>
<name>A0A7D6Z2G8_9NOCA</name>
<keyword evidence="2" id="KW-1185">Reference proteome</keyword>
<dbReference type="KEGG" id="nhu:H0264_01990"/>
<dbReference type="InterPro" id="IPR036390">
    <property type="entry name" value="WH_DNA-bd_sf"/>
</dbReference>
<proteinExistence type="predicted"/>
<dbReference type="EMBL" id="CP059399">
    <property type="protein sequence ID" value="QLY31186.1"/>
    <property type="molecule type" value="Genomic_DNA"/>
</dbReference>
<dbReference type="Proteomes" id="UP000515512">
    <property type="component" value="Chromosome"/>
</dbReference>
<dbReference type="RefSeq" id="WP_181582382.1">
    <property type="nucleotide sequence ID" value="NZ_CP059399.1"/>
</dbReference>
<accession>A0A7D6Z2G8</accession>
<sequence length="330" mass="35452">MVDVRSDLLSLLRHAGVHVAAGTHEELLLKTPDDRVVAVQIKATQRRLTLATIAPAMAAQQSHPSQVRLLYIASSASDESVAAAAAGAFDLVTTDPPRVVIAGQVLTEAPEPQSWSSDRRPAWGQWAILRVLALSTRPLRQNELSTIIGISQQAVSHALRKMPGVTQTRNGTLAADGALDMWGHDYPGPGGTVSHWYGLDDPSTQVTKAHQLLDELELPSVVSGDIAADTYAPWQLPTSVRLYVPEIIDFTPIGFSPADPENATMSVAVPEDPTVMHTAAMLSANPRTDRHHLADAAITWWDLLHTSRSTTAREAADRLKTEIATGAFGA</sequence>
<reference evidence="1 2" key="1">
    <citation type="submission" date="2020-07" db="EMBL/GenBank/DDBJ databases">
        <authorList>
            <person name="Zhuang K."/>
            <person name="Ran Y."/>
        </authorList>
    </citation>
    <scope>NUCLEOTIDE SEQUENCE [LARGE SCALE GENOMIC DNA]</scope>
    <source>
        <strain evidence="1 2">WCH-YHL-001</strain>
    </source>
</reference>
<organism evidence="1 2">
    <name type="scientific">Nocardia huaxiensis</name>
    <dbReference type="NCBI Taxonomy" id="2755382"/>
    <lineage>
        <taxon>Bacteria</taxon>
        <taxon>Bacillati</taxon>
        <taxon>Actinomycetota</taxon>
        <taxon>Actinomycetes</taxon>
        <taxon>Mycobacteriales</taxon>
        <taxon>Nocardiaceae</taxon>
        <taxon>Nocardia</taxon>
    </lineage>
</organism>
<protein>
    <submittedName>
        <fullName evidence="1">Helix-turn-helix transcriptional regulator</fullName>
    </submittedName>
</protein>